<evidence type="ECO:0000313" key="5">
    <source>
        <dbReference type="Proteomes" id="UP000606193"/>
    </source>
</evidence>
<proteinExistence type="predicted"/>
<dbReference type="PROSITE" id="PS50966">
    <property type="entry name" value="ZF_SWIM"/>
    <property type="match status" value="1"/>
</dbReference>
<accession>A0ABR7N3N6</accession>
<reference evidence="4 5" key="1">
    <citation type="submission" date="2020-08" db="EMBL/GenBank/DDBJ databases">
        <title>Genome public.</title>
        <authorList>
            <person name="Liu C."/>
            <person name="Sun Q."/>
        </authorList>
    </citation>
    <scope>NUCLEOTIDE SEQUENCE [LARGE SCALE GENOMIC DNA]</scope>
    <source>
        <strain evidence="4 5">NSJ-37</strain>
    </source>
</reference>
<keyword evidence="1" id="KW-0862">Zinc</keyword>
<keyword evidence="2" id="KW-0472">Membrane</keyword>
<evidence type="ECO:0000259" key="3">
    <source>
        <dbReference type="PROSITE" id="PS50966"/>
    </source>
</evidence>
<keyword evidence="5" id="KW-1185">Reference proteome</keyword>
<keyword evidence="1" id="KW-0479">Metal-binding</keyword>
<keyword evidence="2" id="KW-0812">Transmembrane</keyword>
<evidence type="ECO:0000313" key="4">
    <source>
        <dbReference type="EMBL" id="MBC8563249.1"/>
    </source>
</evidence>
<name>A0ABR7N3N6_9FIRM</name>
<protein>
    <submittedName>
        <fullName evidence="4">SWIM zinc finger family protein</fullName>
    </submittedName>
</protein>
<dbReference type="Pfam" id="PF04434">
    <property type="entry name" value="SWIM"/>
    <property type="match status" value="1"/>
</dbReference>
<comment type="caution">
    <text evidence="4">The sequence shown here is derived from an EMBL/GenBank/DDBJ whole genome shotgun (WGS) entry which is preliminary data.</text>
</comment>
<feature type="transmembrane region" description="Helical" evidence="2">
    <location>
        <begin position="6"/>
        <end position="25"/>
    </location>
</feature>
<dbReference type="InterPro" id="IPR007527">
    <property type="entry name" value="Znf_SWIM"/>
</dbReference>
<evidence type="ECO:0000256" key="1">
    <source>
        <dbReference type="PROSITE-ProRule" id="PRU00325"/>
    </source>
</evidence>
<dbReference type="RefSeq" id="WP_117469493.1">
    <property type="nucleotide sequence ID" value="NZ_JACRSX010000018.1"/>
</dbReference>
<organism evidence="4 5">
    <name type="scientific">Jutongia huaianensis</name>
    <dbReference type="NCBI Taxonomy" id="2763668"/>
    <lineage>
        <taxon>Bacteria</taxon>
        <taxon>Bacillati</taxon>
        <taxon>Bacillota</taxon>
        <taxon>Clostridia</taxon>
        <taxon>Lachnospirales</taxon>
        <taxon>Lachnospiraceae</taxon>
        <taxon>Jutongia</taxon>
    </lineage>
</organism>
<feature type="domain" description="SWIM-type" evidence="3">
    <location>
        <begin position="75"/>
        <end position="116"/>
    </location>
</feature>
<keyword evidence="1" id="KW-0863">Zinc-finger</keyword>
<keyword evidence="2" id="KW-1133">Transmembrane helix</keyword>
<gene>
    <name evidence="4" type="ORF">H8704_11550</name>
</gene>
<sequence length="119" mass="13989">MILKVIVGGVVVFLAVWAWKIRIYLKRQKRKERDEAPFHRWADEVHQRPGQKEKLRQAKEEDISVHFESEKKCFARMKAPDDQEEVWCGLGMCQCGTFKADHLPCKHIYKLALIKGLIQ</sequence>
<dbReference type="Proteomes" id="UP000606193">
    <property type="component" value="Unassembled WGS sequence"/>
</dbReference>
<evidence type="ECO:0000256" key="2">
    <source>
        <dbReference type="SAM" id="Phobius"/>
    </source>
</evidence>
<dbReference type="EMBL" id="JACRSX010000018">
    <property type="protein sequence ID" value="MBC8563249.1"/>
    <property type="molecule type" value="Genomic_DNA"/>
</dbReference>